<dbReference type="GO" id="GO:0030182">
    <property type="term" value="P:neuron differentiation"/>
    <property type="evidence" value="ECO:0007669"/>
    <property type="project" value="UniProtKB-ARBA"/>
</dbReference>
<evidence type="ECO:0000256" key="5">
    <source>
        <dbReference type="PROSITE-ProRule" id="PRU00108"/>
    </source>
</evidence>
<evidence type="ECO:0000256" key="3">
    <source>
        <dbReference type="ARBA" id="ARBA00023155"/>
    </source>
</evidence>
<feature type="compositionally biased region" description="Low complexity" evidence="7">
    <location>
        <begin position="163"/>
        <end position="208"/>
    </location>
</feature>
<proteinExistence type="predicted"/>
<comment type="caution">
    <text evidence="9">The sequence shown here is derived from an EMBL/GenBank/DDBJ whole genome shotgun (WGS) entry which is preliminary data.</text>
</comment>
<dbReference type="InterPro" id="IPR017970">
    <property type="entry name" value="Homeobox_CS"/>
</dbReference>
<protein>
    <recommendedName>
        <fullName evidence="8">Homeobox domain-containing protein</fullName>
    </recommendedName>
</protein>
<evidence type="ECO:0000259" key="8">
    <source>
        <dbReference type="PROSITE" id="PS50071"/>
    </source>
</evidence>
<dbReference type="AlphaFoldDB" id="A0ABD6E6Y9"/>
<feature type="domain" description="Homeobox" evidence="8">
    <location>
        <begin position="4"/>
        <end position="64"/>
    </location>
</feature>
<dbReference type="Proteomes" id="UP001608902">
    <property type="component" value="Unassembled WGS sequence"/>
</dbReference>
<dbReference type="InterPro" id="IPR001356">
    <property type="entry name" value="HD"/>
</dbReference>
<dbReference type="EMBL" id="JBGFUD010000625">
    <property type="protein sequence ID" value="MFH4974926.1"/>
    <property type="molecule type" value="Genomic_DNA"/>
</dbReference>
<keyword evidence="3 5" id="KW-0371">Homeobox</keyword>
<dbReference type="InterPro" id="IPR009057">
    <property type="entry name" value="Homeodomain-like_sf"/>
</dbReference>
<keyword evidence="4 5" id="KW-0539">Nucleus</keyword>
<dbReference type="GO" id="GO:0005634">
    <property type="term" value="C:nucleus"/>
    <property type="evidence" value="ECO:0007669"/>
    <property type="project" value="UniProtKB-SubCell"/>
</dbReference>
<name>A0ABD6E6Y9_9BILA</name>
<evidence type="ECO:0000256" key="1">
    <source>
        <dbReference type="ARBA" id="ARBA00004123"/>
    </source>
</evidence>
<sequence length="275" mass="30514">MVPRKNRRERTTFSRQQLEVLESLFATTHYPDVFTREKIAEQVQLQESRIQVWFKNRRAKHRQQEKQKPKVNTSVMNGADSEKLLPPRDNSANERQTTTKSVVKSNDLNILLKTEEKNADSAIDALSQIGSEPESSNRQKTSTPTSYCLPKVEEKMASGNVPSRLSYKSSSSPASESSGIGDSSWSTNSSLTPVSSTTTSTLPPTLTSGNASTYRQDINAYFYSNYPHYQPMLEGTSAYHNTYGGYQHAAAAAAYTQSAATVAYPTHPYFFGGPC</sequence>
<feature type="DNA-binding region" description="Homeobox" evidence="5">
    <location>
        <begin position="6"/>
        <end position="65"/>
    </location>
</feature>
<feature type="region of interest" description="Disordered" evidence="7">
    <location>
        <begin position="128"/>
        <end position="210"/>
    </location>
</feature>
<dbReference type="CDD" id="cd00086">
    <property type="entry name" value="homeodomain"/>
    <property type="match status" value="1"/>
</dbReference>
<keyword evidence="10" id="KW-1185">Reference proteome</keyword>
<dbReference type="GO" id="GO:0003677">
    <property type="term" value="F:DNA binding"/>
    <property type="evidence" value="ECO:0007669"/>
    <property type="project" value="UniProtKB-UniRule"/>
</dbReference>
<evidence type="ECO:0000256" key="7">
    <source>
        <dbReference type="SAM" id="MobiDB-lite"/>
    </source>
</evidence>
<evidence type="ECO:0000256" key="4">
    <source>
        <dbReference type="ARBA" id="ARBA00023242"/>
    </source>
</evidence>
<dbReference type="Gene3D" id="1.10.10.60">
    <property type="entry name" value="Homeodomain-like"/>
    <property type="match status" value="1"/>
</dbReference>
<dbReference type="Pfam" id="PF00046">
    <property type="entry name" value="Homeodomain"/>
    <property type="match status" value="1"/>
</dbReference>
<keyword evidence="2 5" id="KW-0238">DNA-binding</keyword>
<organism evidence="9 10">
    <name type="scientific">Gnathostoma spinigerum</name>
    <dbReference type="NCBI Taxonomy" id="75299"/>
    <lineage>
        <taxon>Eukaryota</taxon>
        <taxon>Metazoa</taxon>
        <taxon>Ecdysozoa</taxon>
        <taxon>Nematoda</taxon>
        <taxon>Chromadorea</taxon>
        <taxon>Rhabditida</taxon>
        <taxon>Spirurina</taxon>
        <taxon>Gnathostomatomorpha</taxon>
        <taxon>Gnathostomatoidea</taxon>
        <taxon>Gnathostomatidae</taxon>
        <taxon>Gnathostoma</taxon>
    </lineage>
</organism>
<dbReference type="SUPFAM" id="SSF46689">
    <property type="entry name" value="Homeodomain-like"/>
    <property type="match status" value="1"/>
</dbReference>
<comment type="subcellular location">
    <subcellularLocation>
        <location evidence="1 5 6">Nucleus</location>
    </subcellularLocation>
</comment>
<accession>A0ABD6E6Y9</accession>
<feature type="compositionally biased region" description="Polar residues" evidence="7">
    <location>
        <begin position="128"/>
        <end position="146"/>
    </location>
</feature>
<evidence type="ECO:0000256" key="2">
    <source>
        <dbReference type="ARBA" id="ARBA00023125"/>
    </source>
</evidence>
<evidence type="ECO:0000313" key="10">
    <source>
        <dbReference type="Proteomes" id="UP001608902"/>
    </source>
</evidence>
<dbReference type="PROSITE" id="PS50071">
    <property type="entry name" value="HOMEOBOX_2"/>
    <property type="match status" value="1"/>
</dbReference>
<evidence type="ECO:0000256" key="6">
    <source>
        <dbReference type="RuleBase" id="RU000682"/>
    </source>
</evidence>
<dbReference type="FunFam" id="1.10.10.60:FF:000679">
    <property type="entry name" value="Homeobox protein aristaless"/>
    <property type="match status" value="1"/>
</dbReference>
<gene>
    <name evidence="9" type="ORF">AB6A40_001635</name>
</gene>
<dbReference type="SMART" id="SM00389">
    <property type="entry name" value="HOX"/>
    <property type="match status" value="1"/>
</dbReference>
<reference evidence="9 10" key="1">
    <citation type="submission" date="2024-08" db="EMBL/GenBank/DDBJ databases">
        <title>Gnathostoma spinigerum genome.</title>
        <authorList>
            <person name="Gonzalez-Bertolin B."/>
            <person name="Monzon S."/>
            <person name="Zaballos A."/>
            <person name="Jimenez P."/>
            <person name="Dekumyoy P."/>
            <person name="Varona S."/>
            <person name="Cuesta I."/>
            <person name="Sumanam S."/>
            <person name="Adisakwattana P."/>
            <person name="Gasser R.B."/>
            <person name="Hernandez-Gonzalez A."/>
            <person name="Young N.D."/>
            <person name="Perteguer M.J."/>
        </authorList>
    </citation>
    <scope>NUCLEOTIDE SEQUENCE [LARGE SCALE GENOMIC DNA]</scope>
    <source>
        <strain evidence="9">AL3</strain>
        <tissue evidence="9">Liver</tissue>
    </source>
</reference>
<dbReference type="PROSITE" id="PS00027">
    <property type="entry name" value="HOMEOBOX_1"/>
    <property type="match status" value="1"/>
</dbReference>
<feature type="region of interest" description="Disordered" evidence="7">
    <location>
        <begin position="57"/>
        <end position="101"/>
    </location>
</feature>
<dbReference type="PANTHER" id="PTHR45793">
    <property type="entry name" value="HOMEOBOX PROTEIN"/>
    <property type="match status" value="1"/>
</dbReference>
<evidence type="ECO:0000313" key="9">
    <source>
        <dbReference type="EMBL" id="MFH4974926.1"/>
    </source>
</evidence>
<dbReference type="PANTHER" id="PTHR45793:SF27">
    <property type="entry name" value="HOMEOBOX PROTEIN CEH-37"/>
    <property type="match status" value="1"/>
</dbReference>